<keyword evidence="1" id="KW-0732">Signal</keyword>
<feature type="signal peptide" evidence="1">
    <location>
        <begin position="1"/>
        <end position="24"/>
    </location>
</feature>
<dbReference type="AlphaFoldDB" id="A0A834XF31"/>
<evidence type="ECO:0000313" key="2">
    <source>
        <dbReference type="EMBL" id="KAF7843199.1"/>
    </source>
</evidence>
<gene>
    <name evidence="2" type="ORF">G2W53_000104</name>
</gene>
<protein>
    <submittedName>
        <fullName evidence="2">Uncharacterized protein</fullName>
    </submittedName>
</protein>
<proteinExistence type="predicted"/>
<evidence type="ECO:0000313" key="3">
    <source>
        <dbReference type="Proteomes" id="UP000634136"/>
    </source>
</evidence>
<feature type="chain" id="PRO_5032903663" evidence="1">
    <location>
        <begin position="25"/>
        <end position="67"/>
    </location>
</feature>
<reference evidence="2" key="1">
    <citation type="submission" date="2020-09" db="EMBL/GenBank/DDBJ databases">
        <title>Genome-Enabled Discovery of Anthraquinone Biosynthesis in Senna tora.</title>
        <authorList>
            <person name="Kang S.-H."/>
            <person name="Pandey R.P."/>
            <person name="Lee C.-M."/>
            <person name="Sim J.-S."/>
            <person name="Jeong J.-T."/>
            <person name="Choi B.-S."/>
            <person name="Jung M."/>
            <person name="Ginzburg D."/>
            <person name="Zhao K."/>
            <person name="Won S.Y."/>
            <person name="Oh T.-J."/>
            <person name="Yu Y."/>
            <person name="Kim N.-H."/>
            <person name="Lee O.R."/>
            <person name="Lee T.-H."/>
            <person name="Bashyal P."/>
            <person name="Kim T.-S."/>
            <person name="Lee W.-H."/>
            <person name="Kawkins C."/>
            <person name="Kim C.-K."/>
            <person name="Kim J.S."/>
            <person name="Ahn B.O."/>
            <person name="Rhee S.Y."/>
            <person name="Sohng J.K."/>
        </authorList>
    </citation>
    <scope>NUCLEOTIDE SEQUENCE</scope>
    <source>
        <tissue evidence="2">Leaf</tissue>
    </source>
</reference>
<dbReference type="Proteomes" id="UP000634136">
    <property type="component" value="Unassembled WGS sequence"/>
</dbReference>
<sequence>MVFIANRIYYLFFFSLILSGNVESTSQAEVQEDVEKKLSHFQETHISFLLLSRHPIPANLALKPQDA</sequence>
<accession>A0A834XF31</accession>
<keyword evidence="3" id="KW-1185">Reference proteome</keyword>
<organism evidence="2 3">
    <name type="scientific">Senna tora</name>
    <dbReference type="NCBI Taxonomy" id="362788"/>
    <lineage>
        <taxon>Eukaryota</taxon>
        <taxon>Viridiplantae</taxon>
        <taxon>Streptophyta</taxon>
        <taxon>Embryophyta</taxon>
        <taxon>Tracheophyta</taxon>
        <taxon>Spermatophyta</taxon>
        <taxon>Magnoliopsida</taxon>
        <taxon>eudicotyledons</taxon>
        <taxon>Gunneridae</taxon>
        <taxon>Pentapetalae</taxon>
        <taxon>rosids</taxon>
        <taxon>fabids</taxon>
        <taxon>Fabales</taxon>
        <taxon>Fabaceae</taxon>
        <taxon>Caesalpinioideae</taxon>
        <taxon>Cassia clade</taxon>
        <taxon>Senna</taxon>
    </lineage>
</organism>
<dbReference type="EMBL" id="JAAIUW010000001">
    <property type="protein sequence ID" value="KAF7843199.1"/>
    <property type="molecule type" value="Genomic_DNA"/>
</dbReference>
<name>A0A834XF31_9FABA</name>
<evidence type="ECO:0000256" key="1">
    <source>
        <dbReference type="SAM" id="SignalP"/>
    </source>
</evidence>
<comment type="caution">
    <text evidence="2">The sequence shown here is derived from an EMBL/GenBank/DDBJ whole genome shotgun (WGS) entry which is preliminary data.</text>
</comment>